<accession>A0ABD5EAI6</accession>
<dbReference type="AlphaFoldDB" id="A0ABD5EAI6"/>
<proteinExistence type="predicted"/>
<dbReference type="EMBL" id="JAVRER010000044">
    <property type="protein sequence ID" value="MDT0418424.1"/>
    <property type="molecule type" value="Genomic_DNA"/>
</dbReference>
<protein>
    <submittedName>
        <fullName evidence="1">Uncharacterized protein</fullName>
    </submittedName>
</protein>
<evidence type="ECO:0000313" key="1">
    <source>
        <dbReference type="EMBL" id="MDT0418424.1"/>
    </source>
</evidence>
<gene>
    <name evidence="1" type="ORF">RM574_23345</name>
</gene>
<dbReference type="Proteomes" id="UP001183607">
    <property type="component" value="Unassembled WGS sequence"/>
</dbReference>
<name>A0ABD5EAI6_9ACTN</name>
<reference evidence="2" key="1">
    <citation type="submission" date="2023-07" db="EMBL/GenBank/DDBJ databases">
        <title>30 novel species of actinomycetes from the DSMZ collection.</title>
        <authorList>
            <person name="Nouioui I."/>
        </authorList>
    </citation>
    <scope>NUCLEOTIDE SEQUENCE [LARGE SCALE GENOMIC DNA]</scope>
    <source>
        <strain evidence="2">DSM 41982</strain>
    </source>
</reference>
<organism evidence="1 2">
    <name type="scientific">Streptomyces evansiae</name>
    <dbReference type="NCBI Taxonomy" id="3075535"/>
    <lineage>
        <taxon>Bacteria</taxon>
        <taxon>Bacillati</taxon>
        <taxon>Actinomycetota</taxon>
        <taxon>Actinomycetes</taxon>
        <taxon>Kitasatosporales</taxon>
        <taxon>Streptomycetaceae</taxon>
        <taxon>Streptomyces</taxon>
    </lineage>
</organism>
<evidence type="ECO:0000313" key="2">
    <source>
        <dbReference type="Proteomes" id="UP001183607"/>
    </source>
</evidence>
<dbReference type="RefSeq" id="WP_093854556.1">
    <property type="nucleotide sequence ID" value="NZ_JAVRER010000044.1"/>
</dbReference>
<sequence length="88" mass="9542">MSSSAEAGGPRAALAAALRAAGLPPSVYWIEDTHQPAPLPTDFLYLRRVPGDAGRWETGGYERGRWTPYASHAEEPEACAHLRRLLLG</sequence>
<comment type="caution">
    <text evidence="1">The sequence shown here is derived from an EMBL/GenBank/DDBJ whole genome shotgun (WGS) entry which is preliminary data.</text>
</comment>